<dbReference type="PANTHER" id="PTHR33337:SF30">
    <property type="entry name" value="DUF636 DOMAIN PROTEIN (AFU_ORTHOLOGUE AFUA_1G03180)"/>
    <property type="match status" value="1"/>
</dbReference>
<dbReference type="SUPFAM" id="SSF51316">
    <property type="entry name" value="Mss4-like"/>
    <property type="match status" value="1"/>
</dbReference>
<dbReference type="InterPro" id="IPR006913">
    <property type="entry name" value="CENP-V/GFA"/>
</dbReference>
<keyword evidence="2" id="KW-0479">Metal-binding</keyword>
<feature type="domain" description="CENP-V/GFA" evidence="5">
    <location>
        <begin position="3"/>
        <end position="124"/>
    </location>
</feature>
<dbReference type="PROSITE" id="PS51891">
    <property type="entry name" value="CENP_V_GFA"/>
    <property type="match status" value="1"/>
</dbReference>
<sequence length="137" mass="14576">MALTGSCMCGGIAYQSTSDAVVTALCHCIDCQKWTGGPCTSNAVVPEEAFSVTKGTPKHYDVTGASGKNNRHFFCADCGSSLYTRLDVMPGKIIIKAGGLDEGKATLDNNIAVEFYCRDRVPYIQAAEGAKQEHLFG</sequence>
<dbReference type="InterPro" id="IPR011057">
    <property type="entry name" value="Mss4-like_sf"/>
</dbReference>
<evidence type="ECO:0000259" key="5">
    <source>
        <dbReference type="PROSITE" id="PS51891"/>
    </source>
</evidence>
<dbReference type="OrthoDB" id="2212170at2759"/>
<name>A0A8H4LL29_9HYPO</name>
<keyword evidence="3" id="KW-0862">Zinc</keyword>
<dbReference type="AlphaFoldDB" id="A0A8H4LL29"/>
<comment type="similarity">
    <text evidence="1">Belongs to the Gfa family.</text>
</comment>
<evidence type="ECO:0000256" key="3">
    <source>
        <dbReference type="ARBA" id="ARBA00022833"/>
    </source>
</evidence>
<keyword evidence="4" id="KW-0456">Lyase</keyword>
<dbReference type="PANTHER" id="PTHR33337">
    <property type="entry name" value="GFA DOMAIN-CONTAINING PROTEIN"/>
    <property type="match status" value="1"/>
</dbReference>
<evidence type="ECO:0000256" key="2">
    <source>
        <dbReference type="ARBA" id="ARBA00022723"/>
    </source>
</evidence>
<dbReference type="EMBL" id="JAADYS010000220">
    <property type="protein sequence ID" value="KAF4471352.1"/>
    <property type="molecule type" value="Genomic_DNA"/>
</dbReference>
<evidence type="ECO:0000256" key="4">
    <source>
        <dbReference type="ARBA" id="ARBA00023239"/>
    </source>
</evidence>
<evidence type="ECO:0000313" key="7">
    <source>
        <dbReference type="Proteomes" id="UP000554235"/>
    </source>
</evidence>
<gene>
    <name evidence="6" type="ORF">FALBO_1743</name>
</gene>
<reference evidence="6 7" key="1">
    <citation type="submission" date="2020-01" db="EMBL/GenBank/DDBJ databases">
        <title>Identification and distribution of gene clusters putatively required for synthesis of sphingolipid metabolism inhibitors in phylogenetically diverse species of the filamentous fungus Fusarium.</title>
        <authorList>
            <person name="Kim H.-S."/>
            <person name="Busman M."/>
            <person name="Brown D.W."/>
            <person name="Divon H."/>
            <person name="Uhlig S."/>
            <person name="Proctor R.H."/>
        </authorList>
    </citation>
    <scope>NUCLEOTIDE SEQUENCE [LARGE SCALE GENOMIC DNA]</scope>
    <source>
        <strain evidence="6 7">NRRL 20459</strain>
    </source>
</reference>
<dbReference type="GO" id="GO:0046872">
    <property type="term" value="F:metal ion binding"/>
    <property type="evidence" value="ECO:0007669"/>
    <property type="project" value="UniProtKB-KW"/>
</dbReference>
<dbReference type="GO" id="GO:0016846">
    <property type="term" value="F:carbon-sulfur lyase activity"/>
    <property type="evidence" value="ECO:0007669"/>
    <property type="project" value="InterPro"/>
</dbReference>
<keyword evidence="7" id="KW-1185">Reference proteome</keyword>
<evidence type="ECO:0000313" key="6">
    <source>
        <dbReference type="EMBL" id="KAF4471352.1"/>
    </source>
</evidence>
<dbReference type="Pfam" id="PF04828">
    <property type="entry name" value="GFA"/>
    <property type="match status" value="1"/>
</dbReference>
<dbReference type="Proteomes" id="UP000554235">
    <property type="component" value="Unassembled WGS sequence"/>
</dbReference>
<evidence type="ECO:0000256" key="1">
    <source>
        <dbReference type="ARBA" id="ARBA00005495"/>
    </source>
</evidence>
<protein>
    <submittedName>
        <fullName evidence="6">DUF636 domain</fullName>
    </submittedName>
</protein>
<proteinExistence type="inferred from homology"/>
<dbReference type="Gene3D" id="3.90.1590.10">
    <property type="entry name" value="glutathione-dependent formaldehyde- activating enzyme (gfa)"/>
    <property type="match status" value="1"/>
</dbReference>
<organism evidence="6 7">
    <name type="scientific">Fusarium albosuccineum</name>
    <dbReference type="NCBI Taxonomy" id="1237068"/>
    <lineage>
        <taxon>Eukaryota</taxon>
        <taxon>Fungi</taxon>
        <taxon>Dikarya</taxon>
        <taxon>Ascomycota</taxon>
        <taxon>Pezizomycotina</taxon>
        <taxon>Sordariomycetes</taxon>
        <taxon>Hypocreomycetidae</taxon>
        <taxon>Hypocreales</taxon>
        <taxon>Nectriaceae</taxon>
        <taxon>Fusarium</taxon>
        <taxon>Fusarium decemcellulare species complex</taxon>
    </lineage>
</organism>
<accession>A0A8H4LL29</accession>
<comment type="caution">
    <text evidence="6">The sequence shown here is derived from an EMBL/GenBank/DDBJ whole genome shotgun (WGS) entry which is preliminary data.</text>
</comment>